<proteinExistence type="predicted"/>
<feature type="transmembrane region" description="Helical" evidence="1">
    <location>
        <begin position="126"/>
        <end position="147"/>
    </location>
</feature>
<evidence type="ECO:0000313" key="2">
    <source>
        <dbReference type="EMBL" id="TPG67320.1"/>
    </source>
</evidence>
<feature type="transmembrane region" description="Helical" evidence="1">
    <location>
        <begin position="153"/>
        <end position="173"/>
    </location>
</feature>
<dbReference type="Proteomes" id="UP000317646">
    <property type="component" value="Unassembled WGS sequence"/>
</dbReference>
<comment type="caution">
    <text evidence="2">The sequence shown here is derived from an EMBL/GenBank/DDBJ whole genome shotgun (WGS) entry which is preliminary data.</text>
</comment>
<dbReference type="AlphaFoldDB" id="A0A502H1S0"/>
<gene>
    <name evidence="2" type="ORF">EAH73_06245</name>
</gene>
<evidence type="ECO:0000313" key="3">
    <source>
        <dbReference type="Proteomes" id="UP000317646"/>
    </source>
</evidence>
<reference evidence="2 3" key="1">
    <citation type="journal article" date="2019" name="Environ. Microbiol.">
        <title>Species interactions and distinct microbial communities in high Arctic permafrost affected cryosols are associated with the CH4 and CO2 gas fluxes.</title>
        <authorList>
            <person name="Altshuler I."/>
            <person name="Hamel J."/>
            <person name="Turney S."/>
            <person name="Magnuson E."/>
            <person name="Levesque R."/>
            <person name="Greer C."/>
            <person name="Whyte L.G."/>
        </authorList>
    </citation>
    <scope>NUCLEOTIDE SEQUENCE [LARGE SCALE GENOMIC DNA]</scope>
    <source>
        <strain evidence="2 3">S9.2P</strain>
    </source>
</reference>
<keyword evidence="3" id="KW-1185">Reference proteome</keyword>
<dbReference type="RefSeq" id="WP_140465625.1">
    <property type="nucleotide sequence ID" value="NZ_RCYZ01000002.1"/>
</dbReference>
<keyword evidence="1" id="KW-1133">Transmembrane helix</keyword>
<name>A0A502H1S0_9BACT</name>
<keyword evidence="1" id="KW-0472">Membrane</keyword>
<feature type="transmembrane region" description="Helical" evidence="1">
    <location>
        <begin position="81"/>
        <end position="105"/>
    </location>
</feature>
<dbReference type="OrthoDB" id="9983887at2"/>
<keyword evidence="1" id="KW-0812">Transmembrane</keyword>
<feature type="transmembrane region" description="Helical" evidence="1">
    <location>
        <begin position="41"/>
        <end position="61"/>
    </location>
</feature>
<organism evidence="2 3">
    <name type="scientific">Hymenobacter nivis</name>
    <dbReference type="NCBI Taxonomy" id="1850093"/>
    <lineage>
        <taxon>Bacteria</taxon>
        <taxon>Pseudomonadati</taxon>
        <taxon>Bacteroidota</taxon>
        <taxon>Cytophagia</taxon>
        <taxon>Cytophagales</taxon>
        <taxon>Hymenobacteraceae</taxon>
        <taxon>Hymenobacter</taxon>
    </lineage>
</organism>
<sequence>MAAKQSKADEQKGVRAQLLMAKMSPGALAAQHFQLSLRHGFVLLVPTGSLVALAFLCYMVAGGMGAAPVVARATAVAGEWASLAASTVIFGALLLGVPALFFAALRIWPMRWLLRVCLAEPASPNLALGLAGTLLLFESPLLIAALCGARNKILGFSALASLPFLGGALWATWQLLKAEQRAATPESAG</sequence>
<evidence type="ECO:0000256" key="1">
    <source>
        <dbReference type="SAM" id="Phobius"/>
    </source>
</evidence>
<dbReference type="EMBL" id="RCYZ01000002">
    <property type="protein sequence ID" value="TPG67320.1"/>
    <property type="molecule type" value="Genomic_DNA"/>
</dbReference>
<accession>A0A502H1S0</accession>
<protein>
    <submittedName>
        <fullName evidence="2">Uncharacterized protein</fullName>
    </submittedName>
</protein>